<name>A0ABY2QA66_9HYPH</name>
<dbReference type="Proteomes" id="UP000306441">
    <property type="component" value="Unassembled WGS sequence"/>
</dbReference>
<dbReference type="RefSeq" id="WP_136354379.1">
    <property type="nucleotide sequence ID" value="NZ_SSNY01000002.1"/>
</dbReference>
<protein>
    <submittedName>
        <fullName evidence="1">Uncharacterized protein</fullName>
    </submittedName>
</protein>
<keyword evidence="2" id="KW-1185">Reference proteome</keyword>
<sequence>MDDLPALAAAPVGEYDPDLPYDPDLTYDQWDDDEKERFARSCRIAMRLALEEDEAPSRCPGRTCRREGRCHVRLEDSRLVCLAGPMPPQAVRRMIMMMSFLHELGKSDT</sequence>
<proteinExistence type="predicted"/>
<organism evidence="1 2">
    <name type="scientific">Ollibium composti</name>
    <dbReference type="NCBI Taxonomy" id="2675109"/>
    <lineage>
        <taxon>Bacteria</taxon>
        <taxon>Pseudomonadati</taxon>
        <taxon>Pseudomonadota</taxon>
        <taxon>Alphaproteobacteria</taxon>
        <taxon>Hyphomicrobiales</taxon>
        <taxon>Phyllobacteriaceae</taxon>
        <taxon>Ollibium</taxon>
    </lineage>
</organism>
<evidence type="ECO:0000313" key="1">
    <source>
        <dbReference type="EMBL" id="THF58873.1"/>
    </source>
</evidence>
<evidence type="ECO:0000313" key="2">
    <source>
        <dbReference type="Proteomes" id="UP000306441"/>
    </source>
</evidence>
<gene>
    <name evidence="1" type="ORF">E6C48_04260</name>
</gene>
<reference evidence="1 2" key="1">
    <citation type="submission" date="2019-04" db="EMBL/GenBank/DDBJ databases">
        <title>Mesorhizobium composti sp. nov., isolated from compost.</title>
        <authorList>
            <person name="Lin S.-Y."/>
            <person name="Hameed A."/>
            <person name="Hsieh Y.-T."/>
            <person name="Young C.-C."/>
        </authorList>
    </citation>
    <scope>NUCLEOTIDE SEQUENCE [LARGE SCALE GENOMIC DNA]</scope>
    <source>
        <strain evidence="1 2">CC-YTH430</strain>
    </source>
</reference>
<comment type="caution">
    <text evidence="1">The sequence shown here is derived from an EMBL/GenBank/DDBJ whole genome shotgun (WGS) entry which is preliminary data.</text>
</comment>
<accession>A0ABY2QA66</accession>
<dbReference type="EMBL" id="SSNY01000002">
    <property type="protein sequence ID" value="THF58873.1"/>
    <property type="molecule type" value="Genomic_DNA"/>
</dbReference>